<dbReference type="SUPFAM" id="SSF48239">
    <property type="entry name" value="Terpenoid cyclases/Protein prenyltransferases"/>
    <property type="match status" value="1"/>
</dbReference>
<evidence type="ECO:0000313" key="3">
    <source>
        <dbReference type="Proteomes" id="UP001419268"/>
    </source>
</evidence>
<proteinExistence type="predicted"/>
<dbReference type="Gene3D" id="1.50.10.130">
    <property type="entry name" value="Terpene synthase, N-terminal domain"/>
    <property type="match status" value="1"/>
</dbReference>
<organism evidence="2 3">
    <name type="scientific">Stephania cephalantha</name>
    <dbReference type="NCBI Taxonomy" id="152367"/>
    <lineage>
        <taxon>Eukaryota</taxon>
        <taxon>Viridiplantae</taxon>
        <taxon>Streptophyta</taxon>
        <taxon>Embryophyta</taxon>
        <taxon>Tracheophyta</taxon>
        <taxon>Spermatophyta</taxon>
        <taxon>Magnoliopsida</taxon>
        <taxon>Ranunculales</taxon>
        <taxon>Menispermaceae</taxon>
        <taxon>Menispermoideae</taxon>
        <taxon>Cissampelideae</taxon>
        <taxon>Stephania</taxon>
    </lineage>
</organism>
<dbReference type="InterPro" id="IPR008930">
    <property type="entry name" value="Terpenoid_cyclase/PrenylTrfase"/>
</dbReference>
<dbReference type="AlphaFoldDB" id="A0AAP0EAD7"/>
<dbReference type="InterPro" id="IPR036965">
    <property type="entry name" value="Terpene_synth_N_sf"/>
</dbReference>
<evidence type="ECO:0000313" key="2">
    <source>
        <dbReference type="EMBL" id="KAK9089586.1"/>
    </source>
</evidence>
<sequence length="169" mass="19463">MTSTKGLSSFMRFQSSSTHHTSPSIFAPLILVVPFRLISMSCGKSRSRSACRLSKTIKSTFDHDHHQKGSIDRRSANYHPNIWDFNFIQSLKSDYKGEFYEKQRNKLVESVRHILLNDQNMGSLAKFELIEALQRLGIRYFFEEEIKKVLMNGHEIITSKEGLHVVASI</sequence>
<dbReference type="EMBL" id="JBBNAG010000012">
    <property type="protein sequence ID" value="KAK9089586.1"/>
    <property type="molecule type" value="Genomic_DNA"/>
</dbReference>
<dbReference type="InterPro" id="IPR001906">
    <property type="entry name" value="Terpene_synth_N"/>
</dbReference>
<accession>A0AAP0EAD7</accession>
<keyword evidence="3" id="KW-1185">Reference proteome</keyword>
<reference evidence="2 3" key="1">
    <citation type="submission" date="2024-01" db="EMBL/GenBank/DDBJ databases">
        <title>Genome assemblies of Stephania.</title>
        <authorList>
            <person name="Yang L."/>
        </authorList>
    </citation>
    <scope>NUCLEOTIDE SEQUENCE [LARGE SCALE GENOMIC DNA]</scope>
    <source>
        <strain evidence="2">JXDWG</strain>
        <tissue evidence="2">Leaf</tissue>
    </source>
</reference>
<dbReference type="GO" id="GO:0010333">
    <property type="term" value="F:terpene synthase activity"/>
    <property type="evidence" value="ECO:0007669"/>
    <property type="project" value="InterPro"/>
</dbReference>
<name>A0AAP0EAD7_9MAGN</name>
<feature type="domain" description="Terpene synthase N-terminal" evidence="1">
    <location>
        <begin position="82"/>
        <end position="160"/>
    </location>
</feature>
<evidence type="ECO:0000259" key="1">
    <source>
        <dbReference type="Pfam" id="PF01397"/>
    </source>
</evidence>
<gene>
    <name evidence="2" type="ORF">Scep_028668</name>
</gene>
<protein>
    <recommendedName>
        <fullName evidence="1">Terpene synthase N-terminal domain-containing protein</fullName>
    </recommendedName>
</protein>
<comment type="caution">
    <text evidence="2">The sequence shown here is derived from an EMBL/GenBank/DDBJ whole genome shotgun (WGS) entry which is preliminary data.</text>
</comment>
<dbReference type="Pfam" id="PF01397">
    <property type="entry name" value="Terpene_synth"/>
    <property type="match status" value="1"/>
</dbReference>
<dbReference type="Proteomes" id="UP001419268">
    <property type="component" value="Unassembled WGS sequence"/>
</dbReference>